<feature type="compositionally biased region" description="Polar residues" evidence="3">
    <location>
        <begin position="1"/>
        <end position="17"/>
    </location>
</feature>
<dbReference type="Proteomes" id="UP001153069">
    <property type="component" value="Unassembled WGS sequence"/>
</dbReference>
<organism evidence="6 7">
    <name type="scientific">Seminavis robusta</name>
    <dbReference type="NCBI Taxonomy" id="568900"/>
    <lineage>
        <taxon>Eukaryota</taxon>
        <taxon>Sar</taxon>
        <taxon>Stramenopiles</taxon>
        <taxon>Ochrophyta</taxon>
        <taxon>Bacillariophyta</taxon>
        <taxon>Bacillariophyceae</taxon>
        <taxon>Bacillariophycidae</taxon>
        <taxon>Naviculales</taxon>
        <taxon>Naviculaceae</taxon>
        <taxon>Seminavis</taxon>
    </lineage>
</organism>
<accession>A0A9N8F3X9</accession>
<dbReference type="EMBL" id="CAICTM010003149">
    <property type="protein sequence ID" value="CAB9530971.1"/>
    <property type="molecule type" value="Genomic_DNA"/>
</dbReference>
<keyword evidence="4" id="KW-0812">Transmembrane</keyword>
<sequence length="378" mass="42338">MRRSTPSTTGSSHQTSLDQEEPQSLIVPNARRREISRSTHGWIAVAFAVVCVWTLGWETAPTTIATGSEIKAIDVLNVTAVLVLHGTATSISQKKNLDRLLPTLLDREEIQQVILLPIDDTTTTTTTTTNRSSPSYMTHENPKVEVFHPKPVQLQRMGTSTRFWVAGYKSHHPYVLVMDAHSIQRIGNSALDQLFREYKTNPYRIVGLQGRSHSSFWGMLTHGYTSTPTNGPTEVILGSLALMEKELCHNFHLRSHVLDNQYHAHTSTVDADDQQESSSILLPPDAQNLKWNWADDVFMSLVANFLYGSDAYPEPIRSWANAGRNNYAMPGLDVTLSASANKQKWAPSDATIRADWTYRGKLWNLAVKNLHTYSIRGD</sequence>
<evidence type="ECO:0000256" key="3">
    <source>
        <dbReference type="SAM" id="MobiDB-lite"/>
    </source>
</evidence>
<feature type="transmembrane region" description="Helical" evidence="4">
    <location>
        <begin position="39"/>
        <end position="57"/>
    </location>
</feature>
<dbReference type="Gene3D" id="3.90.550.10">
    <property type="entry name" value="Spore Coat Polysaccharide Biosynthesis Protein SpsA, Chain A"/>
    <property type="match status" value="1"/>
</dbReference>
<proteinExistence type="predicted"/>
<dbReference type="AlphaFoldDB" id="A0A9N8F3X9"/>
<evidence type="ECO:0000256" key="1">
    <source>
        <dbReference type="ARBA" id="ARBA00022679"/>
    </source>
</evidence>
<dbReference type="GO" id="GO:0016757">
    <property type="term" value="F:glycosyltransferase activity"/>
    <property type="evidence" value="ECO:0007669"/>
    <property type="project" value="InterPro"/>
</dbReference>
<name>A0A9N8F3X9_9STRA</name>
<evidence type="ECO:0000313" key="6">
    <source>
        <dbReference type="EMBL" id="CAB9530971.1"/>
    </source>
</evidence>
<dbReference type="Pfam" id="PF09258">
    <property type="entry name" value="Glyco_transf_64"/>
    <property type="match status" value="1"/>
</dbReference>
<protein>
    <recommendedName>
        <fullName evidence="5">Glycosyl transferase 64 domain-containing protein</fullName>
    </recommendedName>
</protein>
<keyword evidence="4" id="KW-1133">Transmembrane helix</keyword>
<feature type="domain" description="Glycosyl transferase 64" evidence="5">
    <location>
        <begin position="91"/>
        <end position="256"/>
    </location>
</feature>
<gene>
    <name evidence="6" type="ORF">SEMRO_3151_G344490.1</name>
</gene>
<evidence type="ECO:0000256" key="2">
    <source>
        <dbReference type="ARBA" id="ARBA00023157"/>
    </source>
</evidence>
<reference evidence="6" key="1">
    <citation type="submission" date="2020-06" db="EMBL/GenBank/DDBJ databases">
        <authorList>
            <consortium name="Plant Systems Biology data submission"/>
        </authorList>
    </citation>
    <scope>NUCLEOTIDE SEQUENCE</scope>
    <source>
        <strain evidence="6">D6</strain>
    </source>
</reference>
<evidence type="ECO:0000256" key="4">
    <source>
        <dbReference type="SAM" id="Phobius"/>
    </source>
</evidence>
<dbReference type="InterPro" id="IPR015338">
    <property type="entry name" value="GT64_dom"/>
</dbReference>
<evidence type="ECO:0000313" key="7">
    <source>
        <dbReference type="Proteomes" id="UP001153069"/>
    </source>
</evidence>
<keyword evidence="4" id="KW-0472">Membrane</keyword>
<keyword evidence="1" id="KW-0808">Transferase</keyword>
<dbReference type="InterPro" id="IPR029044">
    <property type="entry name" value="Nucleotide-diphossugar_trans"/>
</dbReference>
<keyword evidence="7" id="KW-1185">Reference proteome</keyword>
<dbReference type="GO" id="GO:0016020">
    <property type="term" value="C:membrane"/>
    <property type="evidence" value="ECO:0007669"/>
    <property type="project" value="InterPro"/>
</dbReference>
<comment type="caution">
    <text evidence="6">The sequence shown here is derived from an EMBL/GenBank/DDBJ whole genome shotgun (WGS) entry which is preliminary data.</text>
</comment>
<keyword evidence="2" id="KW-1015">Disulfide bond</keyword>
<feature type="region of interest" description="Disordered" evidence="3">
    <location>
        <begin position="1"/>
        <end position="25"/>
    </location>
</feature>
<evidence type="ECO:0000259" key="5">
    <source>
        <dbReference type="Pfam" id="PF09258"/>
    </source>
</evidence>